<dbReference type="RefSeq" id="WP_086451172.1">
    <property type="nucleotide sequence ID" value="NZ_MSPP01000002.1"/>
</dbReference>
<dbReference type="SUPFAM" id="SSF52402">
    <property type="entry name" value="Adenine nucleotide alpha hydrolases-like"/>
    <property type="match status" value="2"/>
</dbReference>
<keyword evidence="4" id="KW-1185">Reference proteome</keyword>
<comment type="caution">
    <text evidence="3">The sequence shown here is derived from an EMBL/GenBank/DDBJ whole genome shotgun (WGS) entry which is preliminary data.</text>
</comment>
<name>A0A251X0Z1_9RHOB</name>
<evidence type="ECO:0000259" key="2">
    <source>
        <dbReference type="Pfam" id="PF00582"/>
    </source>
</evidence>
<evidence type="ECO:0000256" key="1">
    <source>
        <dbReference type="ARBA" id="ARBA00008791"/>
    </source>
</evidence>
<dbReference type="OrthoDB" id="9804721at2"/>
<dbReference type="PANTHER" id="PTHR46268:SF15">
    <property type="entry name" value="UNIVERSAL STRESS PROTEIN HP_0031"/>
    <property type="match status" value="1"/>
</dbReference>
<dbReference type="InterPro" id="IPR006015">
    <property type="entry name" value="Universal_stress_UspA"/>
</dbReference>
<dbReference type="CDD" id="cd00293">
    <property type="entry name" value="USP-like"/>
    <property type="match status" value="1"/>
</dbReference>
<dbReference type="AlphaFoldDB" id="A0A251X0Z1"/>
<reference evidence="3 4" key="1">
    <citation type="submission" date="2016-12" db="EMBL/GenBank/DDBJ databases">
        <title>The draft genome sequence of HSLHS2.</title>
        <authorList>
            <person name="Hu D."/>
            <person name="Wang L."/>
            <person name="Shao Z."/>
        </authorList>
    </citation>
    <scope>NUCLEOTIDE SEQUENCE [LARGE SCALE GENOMIC DNA]</scope>
    <source>
        <strain evidence="3">MCCC 1A06712</strain>
    </source>
</reference>
<comment type="similarity">
    <text evidence="1">Belongs to the universal stress protein A family.</text>
</comment>
<dbReference type="EMBL" id="MSPP01000002">
    <property type="protein sequence ID" value="OUD09833.1"/>
    <property type="molecule type" value="Genomic_DNA"/>
</dbReference>
<organism evidence="3 4">
    <name type="scientific">Marivivens niveibacter</name>
    <dbReference type="NCBI Taxonomy" id="1930667"/>
    <lineage>
        <taxon>Bacteria</taxon>
        <taxon>Pseudomonadati</taxon>
        <taxon>Pseudomonadota</taxon>
        <taxon>Alphaproteobacteria</taxon>
        <taxon>Rhodobacterales</taxon>
        <taxon>Paracoccaceae</taxon>
        <taxon>Marivivens group</taxon>
        <taxon>Marivivens</taxon>
    </lineage>
</organism>
<dbReference type="InterPro" id="IPR006016">
    <property type="entry name" value="UspA"/>
</dbReference>
<evidence type="ECO:0000313" key="3">
    <source>
        <dbReference type="EMBL" id="OUD09833.1"/>
    </source>
</evidence>
<proteinExistence type="inferred from homology"/>
<evidence type="ECO:0000313" key="4">
    <source>
        <dbReference type="Proteomes" id="UP000194664"/>
    </source>
</evidence>
<accession>A0A251X0Z1</accession>
<dbReference type="PANTHER" id="PTHR46268">
    <property type="entry name" value="STRESS RESPONSE PROTEIN NHAX"/>
    <property type="match status" value="1"/>
</dbReference>
<protein>
    <submittedName>
        <fullName evidence="3">Universal stress protein</fullName>
    </submittedName>
</protein>
<sequence length="280" mass="29662">MTYKTIAVIITDSAADTNALETAINIADRTDAHVNVTCIGIDPARYDAIPAGGGAALIEVGAKEARTLADSLEKWVRTQVANVRPSVSIESVVMPQMGVETMVARIARYSDLIVATKPYGAGRGPVQVNVLEAELFGTGVPVLIVPETGPIGSEPFSRVAIAWNESSEAFAAIRASLPVLMAADRVDIVMVDPPSHSPERSDPGGAVCLLLARHGVRAEVSILARTLPRVSDVIDRFAAEHGVELIVMGAYGHSRFREAMLGGATRDTLEATTLPLLMTR</sequence>
<dbReference type="Pfam" id="PF00582">
    <property type="entry name" value="Usp"/>
    <property type="match status" value="1"/>
</dbReference>
<dbReference type="Gene3D" id="3.40.50.12370">
    <property type="match status" value="1"/>
</dbReference>
<gene>
    <name evidence="3" type="ORF">BVC71_08395</name>
</gene>
<feature type="domain" description="UspA" evidence="2">
    <location>
        <begin position="220"/>
        <end position="280"/>
    </location>
</feature>
<dbReference type="PRINTS" id="PR01438">
    <property type="entry name" value="UNVRSLSTRESS"/>
</dbReference>
<dbReference type="Proteomes" id="UP000194664">
    <property type="component" value="Unassembled WGS sequence"/>
</dbReference>